<reference evidence="3" key="2">
    <citation type="submission" date="2025-08" db="UniProtKB">
        <authorList>
            <consortium name="RefSeq"/>
        </authorList>
    </citation>
    <scope>IDENTIFICATION</scope>
    <source>
        <tissue evidence="3">Leaf</tissue>
    </source>
</reference>
<feature type="domain" description="FAR1" evidence="1">
    <location>
        <begin position="37"/>
        <end position="120"/>
    </location>
</feature>
<dbReference type="RefSeq" id="XP_014506573.1">
    <property type="nucleotide sequence ID" value="XM_014651087.1"/>
</dbReference>
<sequence>MSLEEVTCEVNNNSIQNINDNVPKIHMWFDTIEEVKSFYTNYVVRCGFGVRIRTSRRNKNNELNFMKLVCSREGKYLSPIAREWKAQPSQKTQCPAGITVVMKEGRWQVRTVINEHNHDTCPNNFNLIHGNRRLNMHAKHTLNMNHDAGVRINKSFISLVNDADRFEKIEFLERDARNYIG</sequence>
<keyword evidence="2" id="KW-1185">Reference proteome</keyword>
<proteinExistence type="predicted"/>
<accession>A0A1S3UKK7</accession>
<organism evidence="2 3">
    <name type="scientific">Vigna radiata var. radiata</name>
    <name type="common">Mung bean</name>
    <name type="synonym">Phaseolus aureus</name>
    <dbReference type="NCBI Taxonomy" id="3916"/>
    <lineage>
        <taxon>Eukaryota</taxon>
        <taxon>Viridiplantae</taxon>
        <taxon>Streptophyta</taxon>
        <taxon>Embryophyta</taxon>
        <taxon>Tracheophyta</taxon>
        <taxon>Spermatophyta</taxon>
        <taxon>Magnoliopsida</taxon>
        <taxon>eudicotyledons</taxon>
        <taxon>Gunneridae</taxon>
        <taxon>Pentapetalae</taxon>
        <taxon>rosids</taxon>
        <taxon>fabids</taxon>
        <taxon>Fabales</taxon>
        <taxon>Fabaceae</taxon>
        <taxon>Papilionoideae</taxon>
        <taxon>50 kb inversion clade</taxon>
        <taxon>NPAAA clade</taxon>
        <taxon>indigoferoid/millettioid clade</taxon>
        <taxon>Phaseoleae</taxon>
        <taxon>Vigna</taxon>
    </lineage>
</organism>
<evidence type="ECO:0000313" key="2">
    <source>
        <dbReference type="Proteomes" id="UP000087766"/>
    </source>
</evidence>
<dbReference type="AlphaFoldDB" id="A0A1S3UKK7"/>
<dbReference type="PANTHER" id="PTHR47718">
    <property type="entry name" value="OS01G0519700 PROTEIN"/>
    <property type="match status" value="1"/>
</dbReference>
<dbReference type="PANTHER" id="PTHR47718:SF13">
    <property type="entry name" value="OS09G0290500 PROTEIN"/>
    <property type="match status" value="1"/>
</dbReference>
<dbReference type="STRING" id="3916.A0A1S3UKK7"/>
<dbReference type="InterPro" id="IPR004330">
    <property type="entry name" value="FAR1_DNA_bnd_dom"/>
</dbReference>
<gene>
    <name evidence="3" type="primary">LOC106766354</name>
</gene>
<dbReference type="KEGG" id="vra:106766354"/>
<evidence type="ECO:0000313" key="3">
    <source>
        <dbReference type="RefSeq" id="XP_014506573.1"/>
    </source>
</evidence>
<dbReference type="OrthoDB" id="448954at2759"/>
<protein>
    <submittedName>
        <fullName evidence="3">Protein FAR1-RELATED SEQUENCE 5-like</fullName>
    </submittedName>
</protein>
<reference evidence="2" key="1">
    <citation type="journal article" date="2014" name="Nat. Commun.">
        <title>Genome sequence of mungbean and insights into evolution within Vigna species.</title>
        <authorList>
            <person name="Kang Y.J."/>
            <person name="Kim S.K."/>
            <person name="Kim M.Y."/>
            <person name="Lestari P."/>
            <person name="Kim K.H."/>
            <person name="Ha B.K."/>
            <person name="Jun T.H."/>
            <person name="Hwang W.J."/>
            <person name="Lee T."/>
            <person name="Lee J."/>
            <person name="Shim S."/>
            <person name="Yoon M.Y."/>
            <person name="Jang Y.E."/>
            <person name="Han K.S."/>
            <person name="Taeprayoon P."/>
            <person name="Yoon N."/>
            <person name="Somta P."/>
            <person name="Tanya P."/>
            <person name="Kim K.S."/>
            <person name="Gwag J.G."/>
            <person name="Moon J.K."/>
            <person name="Lee Y.H."/>
            <person name="Park B.S."/>
            <person name="Bombarely A."/>
            <person name="Doyle J.J."/>
            <person name="Jackson S.A."/>
            <person name="Schafleitner R."/>
            <person name="Srinives P."/>
            <person name="Varshney R.K."/>
            <person name="Lee S.H."/>
        </authorList>
    </citation>
    <scope>NUCLEOTIDE SEQUENCE [LARGE SCALE GENOMIC DNA]</scope>
    <source>
        <strain evidence="2">cv. VC1973A</strain>
    </source>
</reference>
<dbReference type="Proteomes" id="UP000087766">
    <property type="component" value="Chromosome 7"/>
</dbReference>
<dbReference type="Pfam" id="PF03101">
    <property type="entry name" value="FAR1"/>
    <property type="match status" value="1"/>
</dbReference>
<dbReference type="GeneID" id="106766354"/>
<name>A0A1S3UKK7_VIGRR</name>
<evidence type="ECO:0000259" key="1">
    <source>
        <dbReference type="Pfam" id="PF03101"/>
    </source>
</evidence>